<evidence type="ECO:0000313" key="2">
    <source>
        <dbReference type="Proteomes" id="UP000663929"/>
    </source>
</evidence>
<dbReference type="Pfam" id="PF13665">
    <property type="entry name" value="Tox-PAAR-like"/>
    <property type="match status" value="1"/>
</dbReference>
<name>A0A8A4TGZ3_SULCO</name>
<dbReference type="AlphaFoldDB" id="A0A8A4TGZ3"/>
<evidence type="ECO:0000313" key="1">
    <source>
        <dbReference type="EMBL" id="QTD48787.1"/>
    </source>
</evidence>
<dbReference type="Proteomes" id="UP000663929">
    <property type="component" value="Chromosome"/>
</dbReference>
<gene>
    <name evidence="1" type="ORF">J3U87_24665</name>
</gene>
<dbReference type="KEGG" id="scor:J3U87_24665"/>
<dbReference type="CDD" id="cd14740">
    <property type="entry name" value="PAAR_4"/>
    <property type="match status" value="1"/>
</dbReference>
<proteinExistence type="predicted"/>
<protein>
    <submittedName>
        <fullName evidence="1">DUF4150 domain-containing protein</fullName>
    </submittedName>
</protein>
<keyword evidence="2" id="KW-1185">Reference proteome</keyword>
<sequence length="176" mass="18383">MIPTVNVNDLSIVHKKSDGVATNSAPDVCWTPGPNPKIPIPYPNFAYSKDLVNGSRTVSADGASIALKRSEFCTSTGDEGGTAGGGIISGVIKGKAKFVNYSMDVKIEGNNVARLSDMMTMNGNAPNTAGPELQGLKNVVGEDAADILCRAFCWCDNGGDGGDFAKTRPVMMPLRA</sequence>
<dbReference type="RefSeq" id="WP_237378438.1">
    <property type="nucleotide sequence ID" value="NZ_CP071793.1"/>
</dbReference>
<dbReference type="EMBL" id="CP071793">
    <property type="protein sequence ID" value="QTD48787.1"/>
    <property type="molecule type" value="Genomic_DNA"/>
</dbReference>
<accession>A0A8A4TGZ3</accession>
<organism evidence="1 2">
    <name type="scientific">Sulfidibacter corallicola</name>
    <dbReference type="NCBI Taxonomy" id="2818388"/>
    <lineage>
        <taxon>Bacteria</taxon>
        <taxon>Pseudomonadati</taxon>
        <taxon>Acidobacteriota</taxon>
        <taxon>Holophagae</taxon>
        <taxon>Acanthopleuribacterales</taxon>
        <taxon>Acanthopleuribacteraceae</taxon>
        <taxon>Sulfidibacter</taxon>
    </lineage>
</organism>
<reference evidence="1" key="1">
    <citation type="submission" date="2021-03" db="EMBL/GenBank/DDBJ databases">
        <title>Acanthopleuribacteraceae sp. M133.</title>
        <authorList>
            <person name="Wang G."/>
        </authorList>
    </citation>
    <scope>NUCLEOTIDE SEQUENCE</scope>
    <source>
        <strain evidence="1">M133</strain>
    </source>
</reference>